<gene>
    <name evidence="1" type="ORF">TNCT_723581</name>
</gene>
<protein>
    <submittedName>
        <fullName evidence="1">Uncharacterized protein</fullName>
    </submittedName>
</protein>
<name>A0A8X6FMV7_TRICU</name>
<organism evidence="1 2">
    <name type="scientific">Trichonephila clavata</name>
    <name type="common">Joro spider</name>
    <name type="synonym">Nephila clavata</name>
    <dbReference type="NCBI Taxonomy" id="2740835"/>
    <lineage>
        <taxon>Eukaryota</taxon>
        <taxon>Metazoa</taxon>
        <taxon>Ecdysozoa</taxon>
        <taxon>Arthropoda</taxon>
        <taxon>Chelicerata</taxon>
        <taxon>Arachnida</taxon>
        <taxon>Araneae</taxon>
        <taxon>Araneomorphae</taxon>
        <taxon>Entelegynae</taxon>
        <taxon>Araneoidea</taxon>
        <taxon>Nephilidae</taxon>
        <taxon>Trichonephila</taxon>
    </lineage>
</organism>
<accession>A0A8X6FMV7</accession>
<reference evidence="1" key="1">
    <citation type="submission" date="2020-07" db="EMBL/GenBank/DDBJ databases">
        <title>Multicomponent nature underlies the extraordinary mechanical properties of spider dragline silk.</title>
        <authorList>
            <person name="Kono N."/>
            <person name="Nakamura H."/>
            <person name="Mori M."/>
            <person name="Yoshida Y."/>
            <person name="Ohtoshi R."/>
            <person name="Malay A.D."/>
            <person name="Moran D.A.P."/>
            <person name="Tomita M."/>
            <person name="Numata K."/>
            <person name="Arakawa K."/>
        </authorList>
    </citation>
    <scope>NUCLEOTIDE SEQUENCE</scope>
</reference>
<keyword evidence="2" id="KW-1185">Reference proteome</keyword>
<evidence type="ECO:0000313" key="2">
    <source>
        <dbReference type="Proteomes" id="UP000887116"/>
    </source>
</evidence>
<evidence type="ECO:0000313" key="1">
    <source>
        <dbReference type="EMBL" id="GFQ84413.1"/>
    </source>
</evidence>
<comment type="caution">
    <text evidence="1">The sequence shown here is derived from an EMBL/GenBank/DDBJ whole genome shotgun (WGS) entry which is preliminary data.</text>
</comment>
<dbReference type="Proteomes" id="UP000887116">
    <property type="component" value="Unassembled WGS sequence"/>
</dbReference>
<dbReference type="EMBL" id="BMAO01012858">
    <property type="protein sequence ID" value="GFQ84413.1"/>
    <property type="molecule type" value="Genomic_DNA"/>
</dbReference>
<dbReference type="AlphaFoldDB" id="A0A8X6FMV7"/>
<sequence length="92" mass="10865">MVLQEFVLEKHAVNTNFYENVLKCSLLRTQRVHPRMYKVESGSLLHDNTRLLTAIPIHNFLSQRRVTLIARLLLTLLVWFRRLFVPSLKGLH</sequence>
<proteinExistence type="predicted"/>